<evidence type="ECO:0000313" key="2">
    <source>
        <dbReference type="Proteomes" id="UP000593626"/>
    </source>
</evidence>
<dbReference type="Proteomes" id="UP000593626">
    <property type="component" value="Chromosome"/>
</dbReference>
<name>A0A7S8HF76_9BACI</name>
<dbReference type="EMBL" id="CP049742">
    <property type="protein sequence ID" value="QPC46523.1"/>
    <property type="molecule type" value="Genomic_DNA"/>
</dbReference>
<evidence type="ECO:0000313" key="1">
    <source>
        <dbReference type="EMBL" id="QPC46523.1"/>
    </source>
</evidence>
<accession>A0A7S8HF76</accession>
<dbReference type="InterPro" id="IPR019658">
    <property type="entry name" value="DUF2515"/>
</dbReference>
<keyword evidence="2" id="KW-1185">Reference proteome</keyword>
<proteinExistence type="predicted"/>
<dbReference type="KEGG" id="mcui:G8O30_05855"/>
<dbReference type="Pfam" id="PF10720">
    <property type="entry name" value="DUF2515"/>
    <property type="match status" value="1"/>
</dbReference>
<protein>
    <submittedName>
        <fullName evidence="1">DUF2515 family protein</fullName>
    </submittedName>
</protein>
<dbReference type="RefSeq" id="WP_239674045.1">
    <property type="nucleotide sequence ID" value="NZ_CP049742.1"/>
</dbReference>
<organism evidence="1 2">
    <name type="scientific">Mangrovibacillus cuniculi</name>
    <dbReference type="NCBI Taxonomy" id="2593652"/>
    <lineage>
        <taxon>Bacteria</taxon>
        <taxon>Bacillati</taxon>
        <taxon>Bacillota</taxon>
        <taxon>Bacilli</taxon>
        <taxon>Bacillales</taxon>
        <taxon>Bacillaceae</taxon>
        <taxon>Mangrovibacillus</taxon>
    </lineage>
</organism>
<reference evidence="1 2" key="1">
    <citation type="submission" date="2019-07" db="EMBL/GenBank/DDBJ databases">
        <title>Genome sequence of 2 isolates from Red Sea Mangroves.</title>
        <authorList>
            <person name="Sefrji F."/>
            <person name="Michoud G."/>
            <person name="Merlino G."/>
            <person name="Daffonchio D."/>
        </authorList>
    </citation>
    <scope>NUCLEOTIDE SEQUENCE [LARGE SCALE GENOMIC DNA]</scope>
    <source>
        <strain evidence="1 2">R1DC41</strain>
    </source>
</reference>
<gene>
    <name evidence="1" type="ORF">G8O30_05855</name>
</gene>
<dbReference type="AlphaFoldDB" id="A0A7S8HF76"/>
<sequence length="348" mass="41246">MSVKTNGSSPIILFPETRELVKNIQKKTETNNRNNVTRTAAYLSFFHANPEVHWAFLAHMVSRNGGYQMTDLKGDILPSVLSSKEIDLTFSLLETANAWIFKDAYPQLLMWEFCKKKKEDLFPLLSLFSVSKFMIEKWQQAFQQEIFPSMFMTCSLIINEQKMLQTRLLDQSSSYVDLFHSLKYRFQEKMGWTDIVFPKKTFWKNSLYGISIDSFLDDRSRIQTGFSLYKLLFQSNDKVASYLSFATNQPHTASRQDYWPFHFSSNRQKNNRIFSPSLKHAWEDRSIRPMPTQDWYIPKEELLIKDFYEAYTISKNGFNRSRMHKSAWKKKDWLTSYLQYKRKNAPNE</sequence>